<dbReference type="GO" id="GO:0016887">
    <property type="term" value="F:ATP hydrolysis activity"/>
    <property type="evidence" value="ECO:0007669"/>
    <property type="project" value="InterPro"/>
</dbReference>
<keyword evidence="9 11" id="KW-0472">Membrane</keyword>
<feature type="region of interest" description="Disordered" evidence="10">
    <location>
        <begin position="780"/>
        <end position="799"/>
    </location>
</feature>
<feature type="transmembrane region" description="Helical" evidence="11">
    <location>
        <begin position="1053"/>
        <end position="1078"/>
    </location>
</feature>
<evidence type="ECO:0000256" key="10">
    <source>
        <dbReference type="SAM" id="MobiDB-lite"/>
    </source>
</evidence>
<evidence type="ECO:0000256" key="4">
    <source>
        <dbReference type="ARBA" id="ARBA00022692"/>
    </source>
</evidence>
<feature type="transmembrane region" description="Helical" evidence="11">
    <location>
        <begin position="228"/>
        <end position="245"/>
    </location>
</feature>
<dbReference type="Proteomes" id="UP000807353">
    <property type="component" value="Unassembled WGS sequence"/>
</dbReference>
<comment type="subcellular location">
    <subcellularLocation>
        <location evidence="1">Membrane</location>
        <topology evidence="1">Multi-pass membrane protein</topology>
    </subcellularLocation>
</comment>
<keyword evidence="14" id="KW-1185">Reference proteome</keyword>
<dbReference type="Pfam" id="PF12698">
    <property type="entry name" value="ABC2_membrane_3"/>
    <property type="match status" value="2"/>
</dbReference>
<dbReference type="EMBL" id="MU150229">
    <property type="protein sequence ID" value="KAF9469647.1"/>
    <property type="molecule type" value="Genomic_DNA"/>
</dbReference>
<evidence type="ECO:0000256" key="1">
    <source>
        <dbReference type="ARBA" id="ARBA00004141"/>
    </source>
</evidence>
<evidence type="ECO:0000256" key="2">
    <source>
        <dbReference type="ARBA" id="ARBA00008869"/>
    </source>
</evidence>
<dbReference type="SMART" id="SM00382">
    <property type="entry name" value="AAA"/>
    <property type="match status" value="2"/>
</dbReference>
<dbReference type="InterPro" id="IPR013525">
    <property type="entry name" value="ABC2_TM"/>
</dbReference>
<proteinExistence type="inferred from homology"/>
<evidence type="ECO:0000256" key="5">
    <source>
        <dbReference type="ARBA" id="ARBA00022737"/>
    </source>
</evidence>
<dbReference type="GO" id="GO:0140359">
    <property type="term" value="F:ABC-type transporter activity"/>
    <property type="evidence" value="ECO:0007669"/>
    <property type="project" value="InterPro"/>
</dbReference>
<dbReference type="PANTHER" id="PTHR19229">
    <property type="entry name" value="ATP-BINDING CASSETTE TRANSPORTER SUBFAMILY A ABCA"/>
    <property type="match status" value="1"/>
</dbReference>
<dbReference type="PROSITE" id="PS50893">
    <property type="entry name" value="ABC_TRANSPORTER_2"/>
    <property type="match status" value="2"/>
</dbReference>
<evidence type="ECO:0000259" key="12">
    <source>
        <dbReference type="PROSITE" id="PS50893"/>
    </source>
</evidence>
<keyword evidence="8 11" id="KW-1133">Transmembrane helix</keyword>
<organism evidence="13 14">
    <name type="scientific">Collybia nuda</name>
    <dbReference type="NCBI Taxonomy" id="64659"/>
    <lineage>
        <taxon>Eukaryota</taxon>
        <taxon>Fungi</taxon>
        <taxon>Dikarya</taxon>
        <taxon>Basidiomycota</taxon>
        <taxon>Agaricomycotina</taxon>
        <taxon>Agaricomycetes</taxon>
        <taxon>Agaricomycetidae</taxon>
        <taxon>Agaricales</taxon>
        <taxon>Tricholomatineae</taxon>
        <taxon>Clitocybaceae</taxon>
        <taxon>Collybia</taxon>
    </lineage>
</organism>
<feature type="transmembrane region" description="Helical" evidence="11">
    <location>
        <begin position="1119"/>
        <end position="1141"/>
    </location>
</feature>
<name>A0A9P5YIJ3_9AGAR</name>
<feature type="transmembrane region" description="Helical" evidence="11">
    <location>
        <begin position="838"/>
        <end position="859"/>
    </location>
</feature>
<feature type="transmembrane region" description="Helical" evidence="11">
    <location>
        <begin position="361"/>
        <end position="381"/>
    </location>
</feature>
<dbReference type="InterPro" id="IPR017871">
    <property type="entry name" value="ABC_transporter-like_CS"/>
</dbReference>
<feature type="transmembrane region" description="Helical" evidence="11">
    <location>
        <begin position="1013"/>
        <end position="1033"/>
    </location>
</feature>
<dbReference type="OrthoDB" id="8061355at2759"/>
<reference evidence="13" key="1">
    <citation type="submission" date="2020-11" db="EMBL/GenBank/DDBJ databases">
        <authorList>
            <consortium name="DOE Joint Genome Institute"/>
            <person name="Ahrendt S."/>
            <person name="Riley R."/>
            <person name="Andreopoulos W."/>
            <person name="Labutti K."/>
            <person name="Pangilinan J."/>
            <person name="Ruiz-Duenas F.J."/>
            <person name="Barrasa J.M."/>
            <person name="Sanchez-Garcia M."/>
            <person name="Camarero S."/>
            <person name="Miyauchi S."/>
            <person name="Serrano A."/>
            <person name="Linde D."/>
            <person name="Babiker R."/>
            <person name="Drula E."/>
            <person name="Ayuso-Fernandez I."/>
            <person name="Pacheco R."/>
            <person name="Padilla G."/>
            <person name="Ferreira P."/>
            <person name="Barriuso J."/>
            <person name="Kellner H."/>
            <person name="Castanera R."/>
            <person name="Alfaro M."/>
            <person name="Ramirez L."/>
            <person name="Pisabarro A.G."/>
            <person name="Kuo A."/>
            <person name="Tritt A."/>
            <person name="Lipzen A."/>
            <person name="He G."/>
            <person name="Yan M."/>
            <person name="Ng V."/>
            <person name="Cullen D."/>
            <person name="Martin F."/>
            <person name="Rosso M.-N."/>
            <person name="Henrissat B."/>
            <person name="Hibbett D."/>
            <person name="Martinez A.T."/>
            <person name="Grigoriev I.V."/>
        </authorList>
    </citation>
    <scope>NUCLEOTIDE SEQUENCE</scope>
    <source>
        <strain evidence="13">CBS 247.69</strain>
    </source>
</reference>
<dbReference type="InterPro" id="IPR003439">
    <property type="entry name" value="ABC_transporter-like_ATP-bd"/>
</dbReference>
<feature type="transmembrane region" description="Helical" evidence="11">
    <location>
        <begin position="334"/>
        <end position="354"/>
    </location>
</feature>
<evidence type="ECO:0000256" key="7">
    <source>
        <dbReference type="ARBA" id="ARBA00022840"/>
    </source>
</evidence>
<dbReference type="SUPFAM" id="SSF52540">
    <property type="entry name" value="P-loop containing nucleoside triphosphate hydrolases"/>
    <property type="match status" value="2"/>
</dbReference>
<keyword evidence="4 11" id="KW-0812">Transmembrane</keyword>
<feature type="transmembrane region" description="Helical" evidence="11">
    <location>
        <begin position="401"/>
        <end position="424"/>
    </location>
</feature>
<dbReference type="GO" id="GO:0016020">
    <property type="term" value="C:membrane"/>
    <property type="evidence" value="ECO:0007669"/>
    <property type="project" value="UniProtKB-SubCell"/>
</dbReference>
<evidence type="ECO:0000256" key="6">
    <source>
        <dbReference type="ARBA" id="ARBA00022741"/>
    </source>
</evidence>
<gene>
    <name evidence="13" type="ORF">BDZ94DRAFT_1151385</name>
</gene>
<dbReference type="Gene3D" id="3.40.50.300">
    <property type="entry name" value="P-loop containing nucleotide triphosphate hydrolases"/>
    <property type="match status" value="2"/>
</dbReference>
<accession>A0A9P5YIJ3</accession>
<dbReference type="InterPro" id="IPR003593">
    <property type="entry name" value="AAA+_ATPase"/>
</dbReference>
<comment type="caution">
    <text evidence="13">The sequence shown here is derived from an EMBL/GenBank/DDBJ whole genome shotgun (WGS) entry which is preliminary data.</text>
</comment>
<evidence type="ECO:0000256" key="9">
    <source>
        <dbReference type="ARBA" id="ARBA00023136"/>
    </source>
</evidence>
<evidence type="ECO:0000313" key="13">
    <source>
        <dbReference type="EMBL" id="KAF9469647.1"/>
    </source>
</evidence>
<feature type="transmembrane region" description="Helical" evidence="11">
    <location>
        <begin position="1202"/>
        <end position="1223"/>
    </location>
</feature>
<protein>
    <recommendedName>
        <fullName evidence="12">ABC transporter domain-containing protein</fullName>
    </recommendedName>
</protein>
<dbReference type="Pfam" id="PF00005">
    <property type="entry name" value="ABC_tran"/>
    <property type="match status" value="2"/>
</dbReference>
<feature type="transmembrane region" description="Helical" evidence="11">
    <location>
        <begin position="271"/>
        <end position="293"/>
    </location>
</feature>
<dbReference type="PANTHER" id="PTHR19229:SF36">
    <property type="entry name" value="ATP-BINDING CASSETTE SUB-FAMILY A MEMBER 2"/>
    <property type="match status" value="1"/>
</dbReference>
<dbReference type="InterPro" id="IPR026082">
    <property type="entry name" value="ABCA"/>
</dbReference>
<dbReference type="GO" id="GO:0005319">
    <property type="term" value="F:lipid transporter activity"/>
    <property type="evidence" value="ECO:0007669"/>
    <property type="project" value="TreeGrafter"/>
</dbReference>
<feature type="domain" description="ABC transporter" evidence="12">
    <location>
        <begin position="459"/>
        <end position="692"/>
    </location>
</feature>
<feature type="transmembrane region" description="Helical" evidence="11">
    <location>
        <begin position="305"/>
        <end position="328"/>
    </location>
</feature>
<evidence type="ECO:0000256" key="11">
    <source>
        <dbReference type="SAM" id="Phobius"/>
    </source>
</evidence>
<keyword evidence="7" id="KW-0067">ATP-binding</keyword>
<evidence type="ECO:0000256" key="3">
    <source>
        <dbReference type="ARBA" id="ARBA00022448"/>
    </source>
</evidence>
<dbReference type="InterPro" id="IPR027417">
    <property type="entry name" value="P-loop_NTPase"/>
</dbReference>
<feature type="transmembrane region" description="Helical" evidence="11">
    <location>
        <begin position="25"/>
        <end position="49"/>
    </location>
</feature>
<keyword evidence="3" id="KW-0813">Transport</keyword>
<dbReference type="CDD" id="cd03263">
    <property type="entry name" value="ABC_subfamily_A"/>
    <property type="match status" value="2"/>
</dbReference>
<evidence type="ECO:0000313" key="14">
    <source>
        <dbReference type="Proteomes" id="UP000807353"/>
    </source>
</evidence>
<dbReference type="PROSITE" id="PS00211">
    <property type="entry name" value="ABC_TRANSPORTER_1"/>
    <property type="match status" value="2"/>
</dbReference>
<comment type="similarity">
    <text evidence="2">Belongs to the ABC transporter superfamily. ABCA family.</text>
</comment>
<dbReference type="GO" id="GO:0005524">
    <property type="term" value="F:ATP binding"/>
    <property type="evidence" value="ECO:0007669"/>
    <property type="project" value="UniProtKB-KW"/>
</dbReference>
<sequence>MAGLFWLQLRALIWKNWIVLSKHSFLNILRCFILPVAYGIFLAVAQIFLDKPNNYGIGDPVSISTLQSQFDGSNSLIWADATDGTSSPSPTEIMAHITSSFTSHQLRAVKQVETADDITRACPQNFNFLSECFAGVAFNDIPANTSAGKPVNYTLRADSGLVFIDVIKHQSDFEKRVLPLQWAIDQAIIELKTGVQIPTPLEWPYTIETNEEQATQTRLSYVRGVRELLVIALFVCFVGIAYQLPGAVSGERASLVTAHMKAMGLLDSARIISWHLSISLTYLPAWVIVSLTWHFRIFSETNVGLILAVHVLLGLVLASWSFFIAAPFGKSPQLAAVVTTFLSIVFVILGLVLGKAGNGTAFIFSVIFPPSFYVFAIRAIAGYENQLLPTNAIKGDPDNQLTLLVLIIAAIIDVFLWPYLAVLLERKLYDVPDPSARSWMFWKKRQPSTGLPIAENVAISVQNLNKTFKTSWFSAKSNVTAIADLTVDIPKSGIFVLLGSNGAGKSTSLSILGGLSGKTSGSVVFEGGIARPPRGTVGIVPQKNVLFPELSCAQTLRVWKAVKRSEYSENDEDVEQLLRDCDLEAKINSNADTLSGGQKRKLQLAIGLIGGSKIVLVDECTSGVDPLSRRALWRTLTSFREDRTIVFTTHFLDEADLLADHIAVLAAPGRLVADGSPVALKRDLGEGYSAHVSFNPSAEEKNTIDPRGELLQRIRAIAPQTYFITPSPHQIVYHLKTRDAVIVSRVLQLLDDEKDTYDVISYDVMGTTIEDIFLDLMSRSSGSEDSDKASRETSTPVEKPELALTPTVMDLSSGRAMPPRKQAFTIFYKRYLIARRSWLTPVLTILVAVAGACIPLVFIRGRPQSCVRRFGNSSLTLPLYLPASPLVPFIALGPSSRILTSPPGITATLGRMPLFPVTNITDNNTFINTIKQNYRNLSLGGVSLDVNTGAALIAWEASPPGIRGPSMLNLATNILYNNALNTSGNAGSVPNIIQASYSNFPPVGAGTLISLKWMVFFGAVMSVFPAFFALYVSRERRSSVQAMQLSNGLGDPVGLWIGHLMFDTICSVILSTIIIIVFAGASNQFHGLGFFWLVLVLYGITGALFSYCVSLMVSSPLAAFATVAGYQVIMFILYLSGYLLTLTYSKTSMAPHIITIIHFTLSLASPVASVTRAALVSVNLFSLLCDGSNVVTSSSMGSITRFGGPILYLIIYSFVLLAVLVWVDSGSLLPRRLRTQKQILAQNDPSRSRREDVVAEAKSASDSNDLLRVLDVSKTYGANKVVDNVTLGVSRDTVFALLGPNGAGKTTTFNMIRGDVIPESGDVMIDGTSVIRHPRLARLSLGVCPQFTAIDSQLTVREHLLVYGRLKGLQQGKELHDNVDSILHGTALATYADRLASKLSGGNQRKLSLAIALIGNPAVVLIDEFSTGIDAKMKRDMWQTLRNVAIGKAVIITTHSMEEASALANRVGILAKQLLAVGTTESLSARYATYEVHFTCRTRDEVQKAQTLMANIPGSRMADDVATRFEVPIEANGITLAQLFTTLSSRGDFSEYTVEKASLESVFLKVIRENNVQEEDNVIRHTRRRWYRLWLS</sequence>
<evidence type="ECO:0000256" key="8">
    <source>
        <dbReference type="ARBA" id="ARBA00022989"/>
    </source>
</evidence>
<keyword evidence="6" id="KW-0547">Nucleotide-binding</keyword>
<keyword evidence="5" id="KW-0677">Repeat</keyword>
<feature type="domain" description="ABC transporter" evidence="12">
    <location>
        <begin position="1267"/>
        <end position="1496"/>
    </location>
</feature>
<feature type="transmembrane region" description="Helical" evidence="11">
    <location>
        <begin position="1153"/>
        <end position="1182"/>
    </location>
</feature>
<feature type="transmembrane region" description="Helical" evidence="11">
    <location>
        <begin position="1090"/>
        <end position="1113"/>
    </location>
</feature>